<evidence type="ECO:0000256" key="1">
    <source>
        <dbReference type="ARBA" id="ARBA00022679"/>
    </source>
</evidence>
<dbReference type="InterPro" id="IPR050680">
    <property type="entry name" value="YpeA/RimI_acetyltransf"/>
</dbReference>
<dbReference type="InterPro" id="IPR000182">
    <property type="entry name" value="GNAT_dom"/>
</dbReference>
<evidence type="ECO:0000256" key="2">
    <source>
        <dbReference type="ARBA" id="ARBA00023315"/>
    </source>
</evidence>
<dbReference type="OrthoDB" id="9797417at2"/>
<evidence type="ECO:0000313" key="5">
    <source>
        <dbReference type="Proteomes" id="UP000053791"/>
    </source>
</evidence>
<keyword evidence="2" id="KW-0012">Acyltransferase</keyword>
<name>A0A0X3TXI3_9RHOB</name>
<reference evidence="4 5" key="1">
    <citation type="submission" date="2015-12" db="EMBL/GenBank/DDBJ databases">
        <authorList>
            <person name="Shamseldin A."/>
            <person name="Moawad H."/>
            <person name="Abd El-Rahim W.M."/>
            <person name="Sadowsky M.J."/>
        </authorList>
    </citation>
    <scope>NUCLEOTIDE SEQUENCE [LARGE SCALE GENOMIC DNA]</scope>
    <source>
        <strain evidence="4 5">ZGT118</strain>
    </source>
</reference>
<sequence length="150" mass="16732">MSVILRQARSTDAGTTGEILHGFAREKDWMPELHSRAETIAFCGTMIDRGWVTVAEQGAEILGFLARDEQEICALYLSARARRQGIGRRLLDDAKAKRARLILKVFEANAAARRFYERNGFVETGRSDGAGNDENLPDVTYVWNREGGGQ</sequence>
<dbReference type="STRING" id="1685379.AVO45_04975"/>
<dbReference type="InterPro" id="IPR016181">
    <property type="entry name" value="Acyl_CoA_acyltransferase"/>
</dbReference>
<gene>
    <name evidence="4" type="ORF">AVO45_04975</name>
</gene>
<dbReference type="RefSeq" id="WP_068345629.1">
    <property type="nucleotide sequence ID" value="NZ_LQBQ01000012.1"/>
</dbReference>
<dbReference type="CDD" id="cd04301">
    <property type="entry name" value="NAT_SF"/>
    <property type="match status" value="1"/>
</dbReference>
<dbReference type="Pfam" id="PF13508">
    <property type="entry name" value="Acetyltransf_7"/>
    <property type="match status" value="1"/>
</dbReference>
<accession>A0A0X3TXI3</accession>
<dbReference type="AlphaFoldDB" id="A0A0X3TXI3"/>
<evidence type="ECO:0000313" key="4">
    <source>
        <dbReference type="EMBL" id="KUJ80407.1"/>
    </source>
</evidence>
<dbReference type="EMBL" id="LQBQ01000012">
    <property type="protein sequence ID" value="KUJ80407.1"/>
    <property type="molecule type" value="Genomic_DNA"/>
</dbReference>
<dbReference type="Gene3D" id="3.40.630.30">
    <property type="match status" value="1"/>
</dbReference>
<dbReference type="PANTHER" id="PTHR43420:SF51">
    <property type="entry name" value="PEPTIDYL-LYSINE N-ACETYLTRANSFERASE YIAC"/>
    <property type="match status" value="1"/>
</dbReference>
<protein>
    <submittedName>
        <fullName evidence="4">Acetyltransferase</fullName>
    </submittedName>
</protein>
<feature type="domain" description="N-acetyltransferase" evidence="3">
    <location>
        <begin position="3"/>
        <end position="146"/>
    </location>
</feature>
<proteinExistence type="predicted"/>
<evidence type="ECO:0000259" key="3">
    <source>
        <dbReference type="PROSITE" id="PS51186"/>
    </source>
</evidence>
<dbReference type="SUPFAM" id="SSF55729">
    <property type="entry name" value="Acyl-CoA N-acyltransferases (Nat)"/>
    <property type="match status" value="1"/>
</dbReference>
<keyword evidence="1 4" id="KW-0808">Transferase</keyword>
<dbReference type="Proteomes" id="UP000053791">
    <property type="component" value="Unassembled WGS sequence"/>
</dbReference>
<organism evidence="4 5">
    <name type="scientific">Ruegeria marisrubri</name>
    <dbReference type="NCBI Taxonomy" id="1685379"/>
    <lineage>
        <taxon>Bacteria</taxon>
        <taxon>Pseudomonadati</taxon>
        <taxon>Pseudomonadota</taxon>
        <taxon>Alphaproteobacteria</taxon>
        <taxon>Rhodobacterales</taxon>
        <taxon>Roseobacteraceae</taxon>
        <taxon>Ruegeria</taxon>
    </lineage>
</organism>
<dbReference type="PROSITE" id="PS51186">
    <property type="entry name" value="GNAT"/>
    <property type="match status" value="1"/>
</dbReference>
<keyword evidence="5" id="KW-1185">Reference proteome</keyword>
<dbReference type="GO" id="GO:0016747">
    <property type="term" value="F:acyltransferase activity, transferring groups other than amino-acyl groups"/>
    <property type="evidence" value="ECO:0007669"/>
    <property type="project" value="InterPro"/>
</dbReference>
<comment type="caution">
    <text evidence="4">The sequence shown here is derived from an EMBL/GenBank/DDBJ whole genome shotgun (WGS) entry which is preliminary data.</text>
</comment>
<dbReference type="PANTHER" id="PTHR43420">
    <property type="entry name" value="ACETYLTRANSFERASE"/>
    <property type="match status" value="1"/>
</dbReference>